<dbReference type="GO" id="GO:0000175">
    <property type="term" value="F:3'-5'-RNA exonuclease activity"/>
    <property type="evidence" value="ECO:0007669"/>
    <property type="project" value="TreeGrafter"/>
</dbReference>
<comment type="caution">
    <text evidence="3">The sequence shown here is derived from an EMBL/GenBank/DDBJ whole genome shotgun (WGS) entry which is preliminary data.</text>
</comment>
<feature type="compositionally biased region" description="Basic residues" evidence="1">
    <location>
        <begin position="19"/>
        <end position="40"/>
    </location>
</feature>
<dbReference type="InterPro" id="IPR005135">
    <property type="entry name" value="Endo/exonuclease/phosphatase"/>
</dbReference>
<gene>
    <name evidence="3" type="ORF">POTOM_042973</name>
</gene>
<dbReference type="OrthoDB" id="428734at2759"/>
<feature type="region of interest" description="Disordered" evidence="1">
    <location>
        <begin position="1"/>
        <end position="43"/>
    </location>
</feature>
<evidence type="ECO:0000259" key="2">
    <source>
        <dbReference type="Pfam" id="PF03372"/>
    </source>
</evidence>
<accession>A0A8X8CG98</accession>
<name>A0A8X8CG98_POPTO</name>
<evidence type="ECO:0000313" key="3">
    <source>
        <dbReference type="EMBL" id="KAG6752932.1"/>
    </source>
</evidence>
<dbReference type="PANTHER" id="PTHR12121">
    <property type="entry name" value="CARBON CATABOLITE REPRESSOR PROTEIN 4"/>
    <property type="match status" value="1"/>
</dbReference>
<proteinExistence type="predicted"/>
<evidence type="ECO:0000256" key="1">
    <source>
        <dbReference type="SAM" id="MobiDB-lite"/>
    </source>
</evidence>
<dbReference type="EMBL" id="JAAWWB010000024">
    <property type="protein sequence ID" value="KAG6752932.1"/>
    <property type="molecule type" value="Genomic_DNA"/>
</dbReference>
<organism evidence="3 4">
    <name type="scientific">Populus tomentosa</name>
    <name type="common">Chinese white poplar</name>
    <dbReference type="NCBI Taxonomy" id="118781"/>
    <lineage>
        <taxon>Eukaryota</taxon>
        <taxon>Viridiplantae</taxon>
        <taxon>Streptophyta</taxon>
        <taxon>Embryophyta</taxon>
        <taxon>Tracheophyta</taxon>
        <taxon>Spermatophyta</taxon>
        <taxon>Magnoliopsida</taxon>
        <taxon>eudicotyledons</taxon>
        <taxon>Gunneridae</taxon>
        <taxon>Pentapetalae</taxon>
        <taxon>rosids</taxon>
        <taxon>fabids</taxon>
        <taxon>Malpighiales</taxon>
        <taxon>Salicaceae</taxon>
        <taxon>Saliceae</taxon>
        <taxon>Populus</taxon>
    </lineage>
</organism>
<dbReference type="InterPro" id="IPR050410">
    <property type="entry name" value="CCR4/nocturin_mRNA_transcr"/>
</dbReference>
<keyword evidence="4" id="KW-1185">Reference proteome</keyword>
<dbReference type="PANTHER" id="PTHR12121:SF74">
    <property type="entry name" value="CARBON CATABOLITE REPRESSOR PROTEIN 4 HOMOLOG 5"/>
    <property type="match status" value="1"/>
</dbReference>
<protein>
    <recommendedName>
        <fullName evidence="2">Endonuclease/exonuclease/phosphatase domain-containing protein</fullName>
    </recommendedName>
</protein>
<sequence>MRSLNHRVPATELTSATSKYKRKHPFHKKRQYHHRKKQKSVSKIEKTLTLKPHNSNQNSVSLSNRFQSIQRKKSHNYDSNFEYNRKWTFSCHDSPAYEDRVVFVSYNILGVENASKHPDLYFKIPSEFMEWERRKELICKEMHHYNAGILCFQAGRTSLEVDRFDDLDDLLQKDGFRGVYKARTGEACDGCAVFWKDKLFTLLHEEHIEFQSFGLRNNVAQFCVLKRTIGFYGGFSLGLLCSTSIRFCSGLEVYLDKGLIKSCGGMVFGLKLGVVVAIMVCFLMDVVDGFNYRWAWWLVELPMMNENQSETGLCTEASKTVSPKRRSLVVGNIHVLFNPNRGDIKLGQVRIFLEKAYKLSQEWGNIPIIIGGDLNSLPQSAIYQFLTASELEILLHDRRNISGQLECPPQKKDLRSQDENVARSLIYRWSDEELRLATGNEELTHLQHELKLYSAYLGVPGSRGLRDNRGEPLATSYHSKFMGTVDYIWHTKGLIPVRVLETLPINILRRSAGLPNEKWGSDHLALVCELAFANDGTIV</sequence>
<dbReference type="Proteomes" id="UP000886885">
    <property type="component" value="Chromosome 12D"/>
</dbReference>
<feature type="domain" description="Endonuclease/exonuclease/phosphatase" evidence="2">
    <location>
        <begin position="104"/>
        <end position="523"/>
    </location>
</feature>
<dbReference type="Pfam" id="PF03372">
    <property type="entry name" value="Exo_endo_phos"/>
    <property type="match status" value="1"/>
</dbReference>
<evidence type="ECO:0000313" key="4">
    <source>
        <dbReference type="Proteomes" id="UP000886885"/>
    </source>
</evidence>
<reference evidence="3" key="1">
    <citation type="journal article" date="2020" name="bioRxiv">
        <title>Hybrid origin of Populus tomentosa Carr. identified through genome sequencing and phylogenomic analysis.</title>
        <authorList>
            <person name="An X."/>
            <person name="Gao K."/>
            <person name="Chen Z."/>
            <person name="Li J."/>
            <person name="Yang X."/>
            <person name="Yang X."/>
            <person name="Zhou J."/>
            <person name="Guo T."/>
            <person name="Zhao T."/>
            <person name="Huang S."/>
            <person name="Miao D."/>
            <person name="Khan W.U."/>
            <person name="Rao P."/>
            <person name="Ye M."/>
            <person name="Lei B."/>
            <person name="Liao W."/>
            <person name="Wang J."/>
            <person name="Ji L."/>
            <person name="Li Y."/>
            <person name="Guo B."/>
            <person name="Mustafa N.S."/>
            <person name="Li S."/>
            <person name="Yun Q."/>
            <person name="Keller S.R."/>
            <person name="Mao J."/>
            <person name="Zhang R."/>
            <person name="Strauss S.H."/>
        </authorList>
    </citation>
    <scope>NUCLEOTIDE SEQUENCE</scope>
    <source>
        <strain evidence="3">GM15</strain>
        <tissue evidence="3">Leaf</tissue>
    </source>
</reference>
<dbReference type="AlphaFoldDB" id="A0A8X8CG98"/>